<organism evidence="1 2">
    <name type="scientific">Microvirga brassicacearum</name>
    <dbReference type="NCBI Taxonomy" id="2580413"/>
    <lineage>
        <taxon>Bacteria</taxon>
        <taxon>Pseudomonadati</taxon>
        <taxon>Pseudomonadota</taxon>
        <taxon>Alphaproteobacteria</taxon>
        <taxon>Hyphomicrobiales</taxon>
        <taxon>Methylobacteriaceae</taxon>
        <taxon>Microvirga</taxon>
    </lineage>
</organism>
<gene>
    <name evidence="1" type="ORF">FEZ63_07660</name>
</gene>
<sequence length="127" mass="14159">MPAVEQRQKDHHHGKTEIIVMLGPNDTFEWLSLQLRRRESLNTQFAEEASATACDLKAVTIDQTDGCVLTYQNAAVIDVTDDATAIVDSREGAPRIGRRPNKEFPVRPPKFGPSAFWAVEVMDILPV</sequence>
<comment type="caution">
    <text evidence="1">The sequence shown here is derived from an EMBL/GenBank/DDBJ whole genome shotgun (WGS) entry which is preliminary data.</text>
</comment>
<evidence type="ECO:0000313" key="1">
    <source>
        <dbReference type="EMBL" id="KAB0267204.1"/>
    </source>
</evidence>
<dbReference type="AlphaFoldDB" id="A0A5N3PBY7"/>
<evidence type="ECO:0000313" key="2">
    <source>
        <dbReference type="Proteomes" id="UP000325684"/>
    </source>
</evidence>
<dbReference type="Proteomes" id="UP000325684">
    <property type="component" value="Unassembled WGS sequence"/>
</dbReference>
<accession>A0A5N3PBY7</accession>
<dbReference type="EMBL" id="VCMV01000013">
    <property type="protein sequence ID" value="KAB0267204.1"/>
    <property type="molecule type" value="Genomic_DNA"/>
</dbReference>
<proteinExistence type="predicted"/>
<reference evidence="1 2" key="1">
    <citation type="journal article" date="2019" name="Microorganisms">
        <title>Genome Insights into the Novel Species Microvirga brassicacearum, a Rapeseed Endophyte with Biotechnological Potential.</title>
        <authorList>
            <person name="Jimenez-Gomez A."/>
            <person name="Saati-Santamaria Z."/>
            <person name="Igual J.M."/>
            <person name="Rivas R."/>
            <person name="Mateos P.F."/>
            <person name="Garcia-Fraile P."/>
        </authorList>
    </citation>
    <scope>NUCLEOTIDE SEQUENCE [LARGE SCALE GENOMIC DNA]</scope>
    <source>
        <strain evidence="1 2">CDVBN77</strain>
    </source>
</reference>
<name>A0A5N3PBY7_9HYPH</name>
<protein>
    <submittedName>
        <fullName evidence="1">Uncharacterized protein</fullName>
    </submittedName>
</protein>
<keyword evidence="2" id="KW-1185">Reference proteome</keyword>